<name>A0A0G0FK27_9BACT</name>
<sequence>MAEENKPDITLEQAIQKTKEAGFNLSYQGKETIIGIDLFELKKDIEKTKTDIRTINFIFSVVIVAAVIAVILMLADYFQFTIKAYDQFNDSIKSFNSTQMSQKKY</sequence>
<evidence type="ECO:0000256" key="1">
    <source>
        <dbReference type="SAM" id="Phobius"/>
    </source>
</evidence>
<dbReference type="AlphaFoldDB" id="A0A0G0FK27"/>
<gene>
    <name evidence="2" type="ORF">UR91_C0035G0002</name>
</gene>
<evidence type="ECO:0000313" key="3">
    <source>
        <dbReference type="Proteomes" id="UP000034798"/>
    </source>
</evidence>
<dbReference type="Proteomes" id="UP000034798">
    <property type="component" value="Unassembled WGS sequence"/>
</dbReference>
<organism evidence="2 3">
    <name type="scientific">Candidatus Nomurabacteria bacterium GW2011_GWC2_35_8</name>
    <dbReference type="NCBI Taxonomy" id="1618752"/>
    <lineage>
        <taxon>Bacteria</taxon>
        <taxon>Candidatus Nomuraibacteriota</taxon>
    </lineage>
</organism>
<comment type="caution">
    <text evidence="2">The sequence shown here is derived from an EMBL/GenBank/DDBJ whole genome shotgun (WGS) entry which is preliminary data.</text>
</comment>
<evidence type="ECO:0000313" key="2">
    <source>
        <dbReference type="EMBL" id="KKP87810.1"/>
    </source>
</evidence>
<feature type="transmembrane region" description="Helical" evidence="1">
    <location>
        <begin position="57"/>
        <end position="78"/>
    </location>
</feature>
<reference evidence="2 3" key="1">
    <citation type="journal article" date="2015" name="Nature">
        <title>rRNA introns, odd ribosomes, and small enigmatic genomes across a large radiation of phyla.</title>
        <authorList>
            <person name="Brown C.T."/>
            <person name="Hug L.A."/>
            <person name="Thomas B.C."/>
            <person name="Sharon I."/>
            <person name="Castelle C.J."/>
            <person name="Singh A."/>
            <person name="Wilkins M.J."/>
            <person name="Williams K.H."/>
            <person name="Banfield J.F."/>
        </authorList>
    </citation>
    <scope>NUCLEOTIDE SEQUENCE [LARGE SCALE GENOMIC DNA]</scope>
</reference>
<protein>
    <submittedName>
        <fullName evidence="2">Uncharacterized protein</fullName>
    </submittedName>
</protein>
<keyword evidence="1" id="KW-0472">Membrane</keyword>
<accession>A0A0G0FK27</accession>
<keyword evidence="1" id="KW-0812">Transmembrane</keyword>
<proteinExistence type="predicted"/>
<dbReference type="EMBL" id="LBQZ01000035">
    <property type="protein sequence ID" value="KKP87810.1"/>
    <property type="molecule type" value="Genomic_DNA"/>
</dbReference>
<keyword evidence="1" id="KW-1133">Transmembrane helix</keyword>